<dbReference type="GO" id="GO:0005886">
    <property type="term" value="C:plasma membrane"/>
    <property type="evidence" value="ECO:0007669"/>
    <property type="project" value="UniProtKB-SubCell"/>
</dbReference>
<accession>A0A1D2NGH3</accession>
<feature type="transmembrane region" description="Helical" evidence="6">
    <location>
        <begin position="161"/>
        <end position="183"/>
    </location>
</feature>
<evidence type="ECO:0000313" key="9">
    <source>
        <dbReference type="Proteomes" id="UP000094527"/>
    </source>
</evidence>
<dbReference type="GO" id="GO:0140359">
    <property type="term" value="F:ABC-type transporter activity"/>
    <property type="evidence" value="ECO:0007669"/>
    <property type="project" value="InterPro"/>
</dbReference>
<dbReference type="OrthoDB" id="10255969at2759"/>
<keyword evidence="3 6" id="KW-0812">Transmembrane</keyword>
<comment type="subcellular location">
    <subcellularLocation>
        <location evidence="1">Cell membrane</location>
        <topology evidence="1">Multi-pass membrane protein</topology>
    </subcellularLocation>
</comment>
<evidence type="ECO:0000259" key="7">
    <source>
        <dbReference type="Pfam" id="PF12698"/>
    </source>
</evidence>
<dbReference type="PANTHER" id="PTHR30294">
    <property type="entry name" value="MEMBRANE COMPONENT OF ABC TRANSPORTER YHHJ-RELATED"/>
    <property type="match status" value="1"/>
</dbReference>
<dbReference type="EMBL" id="LJIJ01000046">
    <property type="protein sequence ID" value="ODN04363.1"/>
    <property type="molecule type" value="Genomic_DNA"/>
</dbReference>
<evidence type="ECO:0000256" key="4">
    <source>
        <dbReference type="ARBA" id="ARBA00022989"/>
    </source>
</evidence>
<dbReference type="InterPro" id="IPR013525">
    <property type="entry name" value="ABC2_TM"/>
</dbReference>
<feature type="transmembrane region" description="Helical" evidence="6">
    <location>
        <begin position="195"/>
        <end position="217"/>
    </location>
</feature>
<evidence type="ECO:0000256" key="5">
    <source>
        <dbReference type="ARBA" id="ARBA00023136"/>
    </source>
</evidence>
<evidence type="ECO:0000256" key="1">
    <source>
        <dbReference type="ARBA" id="ARBA00004651"/>
    </source>
</evidence>
<dbReference type="AlphaFoldDB" id="A0A1D2NGH3"/>
<feature type="transmembrane region" description="Helical" evidence="6">
    <location>
        <begin position="278"/>
        <end position="301"/>
    </location>
</feature>
<dbReference type="OMA" id="TIILWES"/>
<keyword evidence="2" id="KW-1003">Cell membrane</keyword>
<evidence type="ECO:0000256" key="3">
    <source>
        <dbReference type="ARBA" id="ARBA00022692"/>
    </source>
</evidence>
<name>A0A1D2NGH3_ORCCI</name>
<dbReference type="InterPro" id="IPR051449">
    <property type="entry name" value="ABC-2_transporter_component"/>
</dbReference>
<evidence type="ECO:0000256" key="6">
    <source>
        <dbReference type="SAM" id="Phobius"/>
    </source>
</evidence>
<dbReference type="PANTHER" id="PTHR30294:SF38">
    <property type="entry name" value="TRANSPORT PERMEASE PROTEIN"/>
    <property type="match status" value="1"/>
</dbReference>
<gene>
    <name evidence="8" type="ORF">Ocin01_02305</name>
</gene>
<dbReference type="Pfam" id="PF12698">
    <property type="entry name" value="ABC2_membrane_3"/>
    <property type="match status" value="1"/>
</dbReference>
<reference evidence="8 9" key="1">
    <citation type="journal article" date="2016" name="Genome Biol. Evol.">
        <title>Gene Family Evolution Reflects Adaptation to Soil Environmental Stressors in the Genome of the Collembolan Orchesella cincta.</title>
        <authorList>
            <person name="Faddeeva-Vakhrusheva A."/>
            <person name="Derks M.F."/>
            <person name="Anvar S.Y."/>
            <person name="Agamennone V."/>
            <person name="Suring W."/>
            <person name="Smit S."/>
            <person name="van Straalen N.M."/>
            <person name="Roelofs D."/>
        </authorList>
    </citation>
    <scope>NUCLEOTIDE SEQUENCE [LARGE SCALE GENOMIC DNA]</scope>
    <source>
        <tissue evidence="8">Mixed pool</tissue>
    </source>
</reference>
<organism evidence="8 9">
    <name type="scientific">Orchesella cincta</name>
    <name type="common">Springtail</name>
    <name type="synonym">Podura cincta</name>
    <dbReference type="NCBI Taxonomy" id="48709"/>
    <lineage>
        <taxon>Eukaryota</taxon>
        <taxon>Metazoa</taxon>
        <taxon>Ecdysozoa</taxon>
        <taxon>Arthropoda</taxon>
        <taxon>Hexapoda</taxon>
        <taxon>Collembola</taxon>
        <taxon>Entomobryomorpha</taxon>
        <taxon>Entomobryoidea</taxon>
        <taxon>Orchesellidae</taxon>
        <taxon>Orchesellinae</taxon>
        <taxon>Orchesella</taxon>
    </lineage>
</organism>
<protein>
    <submittedName>
        <fullName evidence="8">ABC transporter G family member 23</fullName>
    </submittedName>
</protein>
<sequence length="305" mass="34067">MHVPIQSAELAKAQVLEGNLWGYFTFPSNYSQHMANLVVEQKFAGNETLEGSRVRLRMDMSSYLGAAIALRTTFEAYENFAKNLAISCGLNEKEFQLPIMYREPVYGTNEASYHDYVTPIVILTVIFEVPMLITTILFISDKKQGTLDRARIAGLKFKEGLIGYILTQGSVAVGQTFICYVVMKVIYDFHVLGSLFAFFFILILGGICGLSMGLLMGIVFKDEIGALMMGMLIGPTIILWESGRKFTNSGAMSSPTTMVCASLRSVISRGWGLFHPQVWPGIAVLGGYTVFFWVISIWLYIRKYK</sequence>
<keyword evidence="4 6" id="KW-1133">Transmembrane helix</keyword>
<evidence type="ECO:0000256" key="2">
    <source>
        <dbReference type="ARBA" id="ARBA00022475"/>
    </source>
</evidence>
<keyword evidence="9" id="KW-1185">Reference proteome</keyword>
<dbReference type="Proteomes" id="UP000094527">
    <property type="component" value="Unassembled WGS sequence"/>
</dbReference>
<keyword evidence="5 6" id="KW-0472">Membrane</keyword>
<feature type="transmembrane region" description="Helical" evidence="6">
    <location>
        <begin position="116"/>
        <end position="140"/>
    </location>
</feature>
<feature type="transmembrane region" description="Helical" evidence="6">
    <location>
        <begin position="224"/>
        <end position="240"/>
    </location>
</feature>
<dbReference type="STRING" id="48709.A0A1D2NGH3"/>
<evidence type="ECO:0000313" key="8">
    <source>
        <dbReference type="EMBL" id="ODN04363.1"/>
    </source>
</evidence>
<comment type="caution">
    <text evidence="8">The sequence shown here is derived from an EMBL/GenBank/DDBJ whole genome shotgun (WGS) entry which is preliminary data.</text>
</comment>
<feature type="domain" description="ABC-2 type transporter transmembrane" evidence="7">
    <location>
        <begin position="4"/>
        <end position="298"/>
    </location>
</feature>
<proteinExistence type="predicted"/>